<name>A0A2S5TCQ8_9GAMM</name>
<dbReference type="AlphaFoldDB" id="A0A2S5TCQ8"/>
<dbReference type="EMBL" id="PSNW01000010">
    <property type="protein sequence ID" value="PPE72712.1"/>
    <property type="molecule type" value="Genomic_DNA"/>
</dbReference>
<comment type="caution">
    <text evidence="1">The sequence shown here is derived from an EMBL/GenBank/DDBJ whole genome shotgun (WGS) entry which is preliminary data.</text>
</comment>
<gene>
    <name evidence="1" type="ORF">C3942_16825</name>
</gene>
<proteinExistence type="predicted"/>
<dbReference type="RefSeq" id="WP_104231522.1">
    <property type="nucleotide sequence ID" value="NZ_PSNW01000010.1"/>
</dbReference>
<evidence type="ECO:0000313" key="2">
    <source>
        <dbReference type="Proteomes" id="UP000238220"/>
    </source>
</evidence>
<evidence type="ECO:0000313" key="1">
    <source>
        <dbReference type="EMBL" id="PPE72712.1"/>
    </source>
</evidence>
<accession>A0A2S5TCQ8</accession>
<dbReference type="Proteomes" id="UP000238220">
    <property type="component" value="Unassembled WGS sequence"/>
</dbReference>
<reference evidence="1 2" key="1">
    <citation type="submission" date="2018-02" db="EMBL/GenBank/DDBJ databases">
        <title>Genome sequencing of Solimonas sp. HR-BB.</title>
        <authorList>
            <person name="Lee Y."/>
            <person name="Jeon C.O."/>
        </authorList>
    </citation>
    <scope>NUCLEOTIDE SEQUENCE [LARGE SCALE GENOMIC DNA]</scope>
    <source>
        <strain evidence="1 2">HR-BB</strain>
    </source>
</reference>
<protein>
    <submittedName>
        <fullName evidence="1">Uncharacterized protein</fullName>
    </submittedName>
</protein>
<keyword evidence="2" id="KW-1185">Reference proteome</keyword>
<sequence length="90" mass="9601">MDTVAATPQTQPEQRKPLYQRFPVLTIESGPVQWSVSIGYSTIQPPVALQTGGLTAILAPDVAREIARALYAAADAIDAERAETTLGFTS</sequence>
<organism evidence="1 2">
    <name type="scientific">Solimonas fluminis</name>
    <dbReference type="NCBI Taxonomy" id="2086571"/>
    <lineage>
        <taxon>Bacteria</taxon>
        <taxon>Pseudomonadati</taxon>
        <taxon>Pseudomonadota</taxon>
        <taxon>Gammaproteobacteria</taxon>
        <taxon>Nevskiales</taxon>
        <taxon>Nevskiaceae</taxon>
        <taxon>Solimonas</taxon>
    </lineage>
</organism>